<dbReference type="Pfam" id="PF00528">
    <property type="entry name" value="BPD_transp_1"/>
    <property type="match status" value="1"/>
</dbReference>
<keyword evidence="6 8" id="KW-1133">Transmembrane helix</keyword>
<keyword evidence="4" id="KW-0997">Cell inner membrane</keyword>
<feature type="domain" description="ABC transmembrane type-1" evidence="9">
    <location>
        <begin position="65"/>
        <end position="254"/>
    </location>
</feature>
<dbReference type="InterPro" id="IPR035906">
    <property type="entry name" value="MetI-like_sf"/>
</dbReference>
<comment type="similarity">
    <text evidence="8">Belongs to the binding-protein-dependent transport system permease family.</text>
</comment>
<sequence>MKTYGFAVSARFLWTILAFIFLLAPIAVLIFASFDDASFFRFPPKDYSLRWYQAAIESREYKSALTVSLIVAVLAGFVSVIFGGLAAFALVRFKPAGGRVIEAILMTPLVLPLIVWAIALLQIYSKLGMSGTLPALVLAHAVITMPFTVRIMVSTFADLDPLLEQAAATLGASPMRVIGRITLPLAMPGLVSSAAFSLLISFNDVIVSSLIAGARWITFPVRLYAQLRSQGIDPITLAIGSAIVAFILFAALIGEFLFKWSRRL</sequence>
<comment type="subcellular location">
    <subcellularLocation>
        <location evidence="1">Cell inner membrane</location>
        <topology evidence="1">Multi-pass membrane protein</topology>
    </subcellularLocation>
    <subcellularLocation>
        <location evidence="8">Cell membrane</location>
        <topology evidence="8">Multi-pass membrane protein</topology>
    </subcellularLocation>
</comment>
<protein>
    <submittedName>
        <fullName evidence="10">ABC transporter permease</fullName>
    </submittedName>
</protein>
<feature type="transmembrane region" description="Helical" evidence="8">
    <location>
        <begin position="177"/>
        <end position="200"/>
    </location>
</feature>
<dbReference type="PANTHER" id="PTHR43357:SF4">
    <property type="entry name" value="INNER MEMBRANE ABC TRANSPORTER PERMEASE PROTEIN YDCV"/>
    <property type="match status" value="1"/>
</dbReference>
<dbReference type="SUPFAM" id="SSF161098">
    <property type="entry name" value="MetI-like"/>
    <property type="match status" value="1"/>
</dbReference>
<proteinExistence type="inferred from homology"/>
<keyword evidence="2 8" id="KW-0813">Transport</keyword>
<evidence type="ECO:0000256" key="4">
    <source>
        <dbReference type="ARBA" id="ARBA00022519"/>
    </source>
</evidence>
<dbReference type="PROSITE" id="PS50928">
    <property type="entry name" value="ABC_TM1"/>
    <property type="match status" value="1"/>
</dbReference>
<feature type="transmembrane region" description="Helical" evidence="8">
    <location>
        <begin position="12"/>
        <end position="34"/>
    </location>
</feature>
<evidence type="ECO:0000256" key="2">
    <source>
        <dbReference type="ARBA" id="ARBA00022448"/>
    </source>
</evidence>
<comment type="caution">
    <text evidence="10">The sequence shown here is derived from an EMBL/GenBank/DDBJ whole genome shotgun (WGS) entry which is preliminary data.</text>
</comment>
<dbReference type="Proteomes" id="UP000318801">
    <property type="component" value="Unassembled WGS sequence"/>
</dbReference>
<keyword evidence="5 8" id="KW-0812">Transmembrane</keyword>
<evidence type="ECO:0000256" key="1">
    <source>
        <dbReference type="ARBA" id="ARBA00004429"/>
    </source>
</evidence>
<reference evidence="10 11" key="1">
    <citation type="submission" date="2019-06" db="EMBL/GenBank/DDBJ databases">
        <authorList>
            <person name="Li M."/>
        </authorList>
    </citation>
    <scope>NUCLEOTIDE SEQUENCE [LARGE SCALE GENOMIC DNA]</scope>
    <source>
        <strain evidence="10 11">BGMRC2036</strain>
    </source>
</reference>
<evidence type="ECO:0000256" key="7">
    <source>
        <dbReference type="ARBA" id="ARBA00023136"/>
    </source>
</evidence>
<feature type="transmembrane region" description="Helical" evidence="8">
    <location>
        <begin position="136"/>
        <end position="157"/>
    </location>
</feature>
<evidence type="ECO:0000313" key="10">
    <source>
        <dbReference type="EMBL" id="TPW33187.1"/>
    </source>
</evidence>
<feature type="transmembrane region" description="Helical" evidence="8">
    <location>
        <begin position="67"/>
        <end position="91"/>
    </location>
</feature>
<dbReference type="CDD" id="cd06261">
    <property type="entry name" value="TM_PBP2"/>
    <property type="match status" value="1"/>
</dbReference>
<dbReference type="EMBL" id="VHLG01000001">
    <property type="protein sequence ID" value="TPW33187.1"/>
    <property type="molecule type" value="Genomic_DNA"/>
</dbReference>
<dbReference type="GO" id="GO:0005886">
    <property type="term" value="C:plasma membrane"/>
    <property type="evidence" value="ECO:0007669"/>
    <property type="project" value="UniProtKB-SubCell"/>
</dbReference>
<evidence type="ECO:0000256" key="5">
    <source>
        <dbReference type="ARBA" id="ARBA00022692"/>
    </source>
</evidence>
<dbReference type="Gene3D" id="1.10.3720.10">
    <property type="entry name" value="MetI-like"/>
    <property type="match status" value="1"/>
</dbReference>
<dbReference type="InterPro" id="IPR000515">
    <property type="entry name" value="MetI-like"/>
</dbReference>
<organism evidence="10 11">
    <name type="scientific">Martelella alba</name>
    <dbReference type="NCBI Taxonomy" id="2590451"/>
    <lineage>
        <taxon>Bacteria</taxon>
        <taxon>Pseudomonadati</taxon>
        <taxon>Pseudomonadota</taxon>
        <taxon>Alphaproteobacteria</taxon>
        <taxon>Hyphomicrobiales</taxon>
        <taxon>Aurantimonadaceae</taxon>
        <taxon>Martelella</taxon>
    </lineage>
</organism>
<evidence type="ECO:0000256" key="6">
    <source>
        <dbReference type="ARBA" id="ARBA00022989"/>
    </source>
</evidence>
<keyword evidence="3" id="KW-1003">Cell membrane</keyword>
<evidence type="ECO:0000256" key="8">
    <source>
        <dbReference type="RuleBase" id="RU363032"/>
    </source>
</evidence>
<evidence type="ECO:0000313" key="11">
    <source>
        <dbReference type="Proteomes" id="UP000318801"/>
    </source>
</evidence>
<accession>A0A506UIP4</accession>
<dbReference type="GO" id="GO:0055085">
    <property type="term" value="P:transmembrane transport"/>
    <property type="evidence" value="ECO:0007669"/>
    <property type="project" value="InterPro"/>
</dbReference>
<evidence type="ECO:0000259" key="9">
    <source>
        <dbReference type="PROSITE" id="PS50928"/>
    </source>
</evidence>
<dbReference type="RefSeq" id="WP_141147123.1">
    <property type="nucleotide sequence ID" value="NZ_VHLG01000001.1"/>
</dbReference>
<feature type="transmembrane region" description="Helical" evidence="8">
    <location>
        <begin position="237"/>
        <end position="258"/>
    </location>
</feature>
<dbReference type="OrthoDB" id="9815533at2"/>
<feature type="transmembrane region" description="Helical" evidence="8">
    <location>
        <begin position="103"/>
        <end position="124"/>
    </location>
</feature>
<name>A0A506UIP4_9HYPH</name>
<dbReference type="AlphaFoldDB" id="A0A506UIP4"/>
<dbReference type="PANTHER" id="PTHR43357">
    <property type="entry name" value="INNER MEMBRANE ABC TRANSPORTER PERMEASE PROTEIN YDCV"/>
    <property type="match status" value="1"/>
</dbReference>
<gene>
    <name evidence="10" type="ORF">FJU08_01065</name>
</gene>
<evidence type="ECO:0000256" key="3">
    <source>
        <dbReference type="ARBA" id="ARBA00022475"/>
    </source>
</evidence>
<keyword evidence="7 8" id="KW-0472">Membrane</keyword>
<keyword evidence="11" id="KW-1185">Reference proteome</keyword>